<comment type="similarity">
    <text evidence="1 7">Belongs to the MurCDEF family. MurE subfamily.</text>
</comment>
<feature type="binding site" evidence="7">
    <location>
        <position position="465"/>
    </location>
    <ligand>
        <name>meso-2,6-diaminopimelate</name>
        <dbReference type="ChEBI" id="CHEBI:57791"/>
    </ligand>
</feature>
<dbReference type="SUPFAM" id="SSF63418">
    <property type="entry name" value="MurE/MurF N-terminal domain"/>
    <property type="match status" value="1"/>
</dbReference>
<dbReference type="HOGENOM" id="CLU_022291_3_2_6"/>
<feature type="binding site" evidence="7">
    <location>
        <position position="29"/>
    </location>
    <ligand>
        <name>UDP-N-acetyl-alpha-D-muramoyl-L-alanyl-D-glutamate</name>
        <dbReference type="ChEBI" id="CHEBI:83900"/>
    </ligand>
</feature>
<accession>J3TZ17</accession>
<dbReference type="UniPathway" id="UPA00219"/>
<dbReference type="Proteomes" id="UP000003937">
    <property type="component" value="Chromosome"/>
</dbReference>
<name>J3TZ17_9ENTR</name>
<feature type="domain" description="Mur ligase N-terminal catalytic" evidence="9">
    <location>
        <begin position="23"/>
        <end position="102"/>
    </location>
</feature>
<dbReference type="NCBIfam" id="NF001123">
    <property type="entry name" value="PRK00139.1-1"/>
    <property type="match status" value="1"/>
</dbReference>
<keyword evidence="4 7" id="KW-0573">Peptidoglycan synthesis</keyword>
<comment type="PTM">
    <text evidence="7">Carboxylation is probably crucial for Mg(2+) binding and, consequently, for the gamma-phosphate positioning of ATP.</text>
</comment>
<evidence type="ECO:0000256" key="8">
    <source>
        <dbReference type="RuleBase" id="RU004135"/>
    </source>
</evidence>
<evidence type="ECO:0000256" key="3">
    <source>
        <dbReference type="ARBA" id="ARBA00022960"/>
    </source>
</evidence>
<proteinExistence type="inferred from homology"/>
<dbReference type="GO" id="GO:0008360">
    <property type="term" value="P:regulation of cell shape"/>
    <property type="evidence" value="ECO:0007669"/>
    <property type="project" value="UniProtKB-KW"/>
</dbReference>
<sequence length="496" mass="55486" precursor="true">MANYNLRTLLHPWVPCVPKCILKGITLDSRTVIEGYLFIAIIGHKIDARRYIPQAITQGAIAVLSETESKDKEGEIHELHGVPIIYLYQLKTRLSLLAGRFYKNPSHFLSLVAVTGTNGKTSTSHLLAQWVQLLGNKTGVMGTIGNGALGNIHPSKNTTESPFEIQKTLSNLKLQGVRFAAMEVSSHALVQDRVNNVFFSAAVFTNLSRDHLDYHKDMEKYESAKWTLFNKLAVNQHIINADDATGRRWLKTLKKAIAVTLNKSLPIKWKGRWLSAGKVRYHAEGTEIPFRSTWGNGTIQSPLVGKINTSNILLALTTLLALGYPLLELVKSTSYLQPVCGRMEVFRIQNRPMVMLDYAHNPDALKKILIDARLYCEGKLWCIFGCGGERDKGKRPIMGAIAEQYADQVIITDDNPRNEKALDIINDIQRGLLDKRKIQVISNRTHAITMAIMQATTSDLVVVAGKGHENYQIIGQHQLYFSDRILIARLLKGQAK</sequence>
<dbReference type="NCBIfam" id="TIGR01085">
    <property type="entry name" value="murE"/>
    <property type="match status" value="1"/>
</dbReference>
<dbReference type="PATRIC" id="fig|134287.3.peg.380"/>
<dbReference type="EMBL" id="CP003547">
    <property type="protein sequence ID" value="AFP85695.1"/>
    <property type="molecule type" value="Genomic_DNA"/>
</dbReference>
<dbReference type="InterPro" id="IPR005761">
    <property type="entry name" value="UDP-N-AcMur-Glu-dNH2Pim_ligase"/>
</dbReference>
<dbReference type="Gene3D" id="3.90.190.20">
    <property type="entry name" value="Mur ligase, C-terminal domain"/>
    <property type="match status" value="1"/>
</dbReference>
<comment type="subcellular location">
    <subcellularLocation>
        <location evidence="7 8">Cytoplasm</location>
    </subcellularLocation>
</comment>
<evidence type="ECO:0000256" key="5">
    <source>
        <dbReference type="ARBA" id="ARBA00023306"/>
    </source>
</evidence>
<dbReference type="Pfam" id="PF08245">
    <property type="entry name" value="Mur_ligase_M"/>
    <property type="match status" value="1"/>
</dbReference>
<dbReference type="GO" id="GO:0051301">
    <property type="term" value="P:cell division"/>
    <property type="evidence" value="ECO:0007669"/>
    <property type="project" value="UniProtKB-KW"/>
</dbReference>
<comment type="cofactor">
    <cofactor evidence="7">
        <name>Mg(2+)</name>
        <dbReference type="ChEBI" id="CHEBI:18420"/>
    </cofactor>
</comment>
<dbReference type="GO" id="GO:0008765">
    <property type="term" value="F:UDP-N-acetylmuramoylalanyl-D-glutamate-2,6-diaminopimelate ligase activity"/>
    <property type="evidence" value="ECO:0007669"/>
    <property type="project" value="UniProtKB-UniRule"/>
</dbReference>
<dbReference type="RefSeq" id="WP_014888992.1">
    <property type="nucleotide sequence ID" value="NC_018420.1"/>
</dbReference>
<evidence type="ECO:0000256" key="1">
    <source>
        <dbReference type="ARBA" id="ARBA00005898"/>
    </source>
</evidence>
<dbReference type="InterPro" id="IPR036615">
    <property type="entry name" value="Mur_ligase_C_dom_sf"/>
</dbReference>
<dbReference type="InterPro" id="IPR013221">
    <property type="entry name" value="Mur_ligase_cen"/>
</dbReference>
<comment type="pathway">
    <text evidence="7 8">Cell wall biogenesis; peptidoglycan biosynthesis.</text>
</comment>
<dbReference type="HAMAP" id="MF_00208">
    <property type="entry name" value="MurE"/>
    <property type="match status" value="1"/>
</dbReference>
<evidence type="ECO:0000313" key="12">
    <source>
        <dbReference type="EMBL" id="AFP85695.1"/>
    </source>
</evidence>
<feature type="binding site" evidence="7">
    <location>
        <position position="469"/>
    </location>
    <ligand>
        <name>meso-2,6-diaminopimelate</name>
        <dbReference type="ChEBI" id="CHEBI:57791"/>
    </ligand>
</feature>
<keyword evidence="2 7" id="KW-0132">Cell division</keyword>
<keyword evidence="6 7" id="KW-0961">Cell wall biogenesis/degradation</keyword>
<feature type="binding site" evidence="7">
    <location>
        <position position="27"/>
    </location>
    <ligand>
        <name>UDP-N-acetyl-alpha-D-muramoyl-L-alanyl-D-glutamate</name>
        <dbReference type="ChEBI" id="CHEBI:83900"/>
    </ligand>
</feature>
<dbReference type="GO" id="GO:0009252">
    <property type="term" value="P:peptidoglycan biosynthetic process"/>
    <property type="evidence" value="ECO:0007669"/>
    <property type="project" value="UniProtKB-UniRule"/>
</dbReference>
<evidence type="ECO:0000259" key="9">
    <source>
        <dbReference type="Pfam" id="PF01225"/>
    </source>
</evidence>
<feature type="domain" description="Mur ligase central" evidence="11">
    <location>
        <begin position="114"/>
        <end position="318"/>
    </location>
</feature>
<dbReference type="NCBIfam" id="NF001126">
    <property type="entry name" value="PRK00139.1-4"/>
    <property type="match status" value="1"/>
</dbReference>
<dbReference type="OrthoDB" id="9800958at2"/>
<dbReference type="InterPro" id="IPR036565">
    <property type="entry name" value="Mur-like_cat_sf"/>
</dbReference>
<evidence type="ECO:0000256" key="6">
    <source>
        <dbReference type="ARBA" id="ARBA00023316"/>
    </source>
</evidence>
<dbReference type="GO" id="GO:0000287">
    <property type="term" value="F:magnesium ion binding"/>
    <property type="evidence" value="ECO:0007669"/>
    <property type="project" value="UniProtKB-UniRule"/>
</dbReference>
<feature type="binding site" evidence="7">
    <location>
        <position position="191"/>
    </location>
    <ligand>
        <name>UDP-N-acetyl-alpha-D-muramoyl-L-alanyl-D-glutamate</name>
        <dbReference type="ChEBI" id="CHEBI:83900"/>
    </ligand>
</feature>
<dbReference type="GO" id="GO:0005737">
    <property type="term" value="C:cytoplasm"/>
    <property type="evidence" value="ECO:0007669"/>
    <property type="project" value="UniProtKB-SubCell"/>
</dbReference>
<evidence type="ECO:0000313" key="13">
    <source>
        <dbReference type="Proteomes" id="UP000003937"/>
    </source>
</evidence>
<evidence type="ECO:0000256" key="2">
    <source>
        <dbReference type="ARBA" id="ARBA00022618"/>
    </source>
</evidence>
<dbReference type="KEGG" id="sehc:A35E_00400"/>
<feature type="modified residue" description="N6-carboxylysine" evidence="7">
    <location>
        <position position="225"/>
    </location>
</feature>
<comment type="caution">
    <text evidence="7">Lacks conserved residue(s) required for the propagation of feature annotation.</text>
</comment>
<dbReference type="Gene3D" id="3.40.1190.10">
    <property type="entry name" value="Mur-like, catalytic domain"/>
    <property type="match status" value="1"/>
</dbReference>
<dbReference type="Pfam" id="PF01225">
    <property type="entry name" value="Mur_ligase"/>
    <property type="match status" value="1"/>
</dbReference>
<feature type="binding site" evidence="7">
    <location>
        <begin position="116"/>
        <end position="122"/>
    </location>
    <ligand>
        <name>ATP</name>
        <dbReference type="ChEBI" id="CHEBI:30616"/>
    </ligand>
</feature>
<feature type="binding site" evidence="7">
    <location>
        <begin position="158"/>
        <end position="159"/>
    </location>
    <ligand>
        <name>UDP-N-acetyl-alpha-D-muramoyl-L-alanyl-D-glutamate</name>
        <dbReference type="ChEBI" id="CHEBI:83900"/>
    </ligand>
</feature>
<dbReference type="Gene3D" id="3.40.1390.10">
    <property type="entry name" value="MurE/MurF, N-terminal domain"/>
    <property type="match status" value="1"/>
</dbReference>
<keyword evidence="5 7" id="KW-0131">Cell cycle</keyword>
<dbReference type="Pfam" id="PF02875">
    <property type="entry name" value="Mur_ligase_C"/>
    <property type="match status" value="1"/>
</dbReference>
<dbReference type="AlphaFoldDB" id="J3TZ17"/>
<keyword evidence="7 12" id="KW-0436">Ligase</keyword>
<dbReference type="SUPFAM" id="SSF53244">
    <property type="entry name" value="MurD-like peptide ligases, peptide-binding domain"/>
    <property type="match status" value="1"/>
</dbReference>
<feature type="binding site" evidence="7">
    <location>
        <begin position="414"/>
        <end position="417"/>
    </location>
    <ligand>
        <name>meso-2,6-diaminopimelate</name>
        <dbReference type="ChEBI" id="CHEBI:57791"/>
    </ligand>
</feature>
<feature type="binding site" evidence="7">
    <location>
        <position position="185"/>
    </location>
    <ligand>
        <name>UDP-N-acetyl-alpha-D-muramoyl-L-alanyl-D-glutamate</name>
        <dbReference type="ChEBI" id="CHEBI:83900"/>
    </ligand>
</feature>
<evidence type="ECO:0000256" key="4">
    <source>
        <dbReference type="ARBA" id="ARBA00022984"/>
    </source>
</evidence>
<dbReference type="InterPro" id="IPR035911">
    <property type="entry name" value="MurE/MurF_N"/>
</dbReference>
<dbReference type="InterPro" id="IPR000713">
    <property type="entry name" value="Mur_ligase_N"/>
</dbReference>
<evidence type="ECO:0000256" key="7">
    <source>
        <dbReference type="HAMAP-Rule" id="MF_00208"/>
    </source>
</evidence>
<dbReference type="PANTHER" id="PTHR23135">
    <property type="entry name" value="MUR LIGASE FAMILY MEMBER"/>
    <property type="match status" value="1"/>
</dbReference>
<keyword evidence="13" id="KW-1185">Reference proteome</keyword>
<dbReference type="PANTHER" id="PTHR23135:SF4">
    <property type="entry name" value="UDP-N-ACETYLMURAMOYL-L-ALANYL-D-GLUTAMATE--2,6-DIAMINOPIMELATE LIGASE MURE HOMOLOG, CHLOROPLASTIC"/>
    <property type="match status" value="1"/>
</dbReference>
<feature type="binding site" evidence="7">
    <location>
        <position position="193"/>
    </location>
    <ligand>
        <name>UDP-N-acetyl-alpha-D-muramoyl-L-alanyl-D-glutamate</name>
        <dbReference type="ChEBI" id="CHEBI:83900"/>
    </ligand>
</feature>
<dbReference type="EC" id="6.3.2.13" evidence="7"/>
<dbReference type="GO" id="GO:0005524">
    <property type="term" value="F:ATP binding"/>
    <property type="evidence" value="ECO:0007669"/>
    <property type="project" value="UniProtKB-UniRule"/>
</dbReference>
<dbReference type="InterPro" id="IPR004101">
    <property type="entry name" value="Mur_ligase_C"/>
</dbReference>
<comment type="function">
    <text evidence="7">Catalyzes the addition of meso-diaminopimelic acid to the nucleotide precursor UDP-N-acetylmuramoyl-L-alanyl-D-glutamate (UMAG) in the biosynthesis of bacterial cell-wall peptidoglycan.</text>
</comment>
<evidence type="ECO:0000259" key="11">
    <source>
        <dbReference type="Pfam" id="PF08245"/>
    </source>
</evidence>
<feature type="domain" description="Mur ligase C-terminal" evidence="10">
    <location>
        <begin position="341"/>
        <end position="467"/>
    </location>
</feature>
<dbReference type="STRING" id="134287.A35E_00400"/>
<keyword evidence="7" id="KW-0963">Cytoplasm</keyword>
<organism evidence="12 13">
    <name type="scientific">secondary endosymbiont of Heteropsylla cubana</name>
    <dbReference type="NCBI Taxonomy" id="134287"/>
    <lineage>
        <taxon>Bacteria</taxon>
        <taxon>Pseudomonadati</taxon>
        <taxon>Pseudomonadota</taxon>
        <taxon>Gammaproteobacteria</taxon>
        <taxon>Enterobacterales</taxon>
        <taxon>Enterobacteriaceae</taxon>
        <taxon>aphid secondary symbionts</taxon>
    </lineage>
</organism>
<dbReference type="SUPFAM" id="SSF53623">
    <property type="entry name" value="MurD-like peptide ligases, catalytic domain"/>
    <property type="match status" value="1"/>
</dbReference>
<feature type="binding site" evidence="7">
    <location>
        <position position="157"/>
    </location>
    <ligand>
        <name>UDP-N-acetyl-alpha-D-muramoyl-L-alanyl-D-glutamate</name>
        <dbReference type="ChEBI" id="CHEBI:83900"/>
    </ligand>
</feature>
<comment type="catalytic activity">
    <reaction evidence="7">
        <text>UDP-N-acetyl-alpha-D-muramoyl-L-alanyl-D-glutamate + meso-2,6-diaminopimelate + ATP = UDP-N-acetyl-alpha-D-muramoyl-L-alanyl-gamma-D-glutamyl-meso-2,6-diaminopimelate + ADP + phosphate + H(+)</text>
        <dbReference type="Rhea" id="RHEA:23676"/>
        <dbReference type="ChEBI" id="CHEBI:15378"/>
        <dbReference type="ChEBI" id="CHEBI:30616"/>
        <dbReference type="ChEBI" id="CHEBI:43474"/>
        <dbReference type="ChEBI" id="CHEBI:57791"/>
        <dbReference type="ChEBI" id="CHEBI:83900"/>
        <dbReference type="ChEBI" id="CHEBI:83905"/>
        <dbReference type="ChEBI" id="CHEBI:456216"/>
        <dbReference type="EC" id="6.3.2.13"/>
    </reaction>
</comment>
<keyword evidence="3 7" id="KW-0133">Cell shape</keyword>
<protein>
    <recommendedName>
        <fullName evidence="7">UDP-N-acetylmuramoyl-L-alanyl-D-glutamate--2,6-diaminopimelate ligase</fullName>
        <ecNumber evidence="7">6.3.2.13</ecNumber>
    </recommendedName>
    <alternativeName>
        <fullName evidence="7">Meso-A2pm-adding enzyme</fullName>
    </alternativeName>
    <alternativeName>
        <fullName evidence="7">Meso-diaminopimelate-adding enzyme</fullName>
    </alternativeName>
    <alternativeName>
        <fullName evidence="7">UDP-MurNAc-L-Ala-D-Glu:meso-diaminopimelate ligase</fullName>
    </alternativeName>
    <alternativeName>
        <fullName evidence="7">UDP-MurNAc-tripeptide synthetase</fullName>
    </alternativeName>
    <alternativeName>
        <fullName evidence="7">UDP-N-acetylmuramyl-tripeptide synthetase</fullName>
    </alternativeName>
</protein>
<keyword evidence="7" id="KW-0547">Nucleotide-binding</keyword>
<feature type="short sequence motif" description="Meso-diaminopimelate recognition motif" evidence="7">
    <location>
        <begin position="414"/>
        <end position="417"/>
    </location>
</feature>
<feature type="binding site" evidence="7">
    <location>
        <position position="390"/>
    </location>
    <ligand>
        <name>meso-2,6-diaminopimelate</name>
        <dbReference type="ChEBI" id="CHEBI:57791"/>
    </ligand>
</feature>
<reference evidence="12 13" key="1">
    <citation type="journal article" date="2012" name="Mol. Biol. Evol.">
        <title>Genome reduction and co-evolution between the primary and secondary bacterial symbionts of psyllids.</title>
        <authorList>
            <person name="Sloan D.B."/>
            <person name="Moran N.A."/>
        </authorList>
    </citation>
    <scope>NUCLEOTIDE SEQUENCE [LARGE SCALE GENOMIC DNA]</scope>
    <source>
        <strain evidence="12">Hcub_S</strain>
    </source>
</reference>
<evidence type="ECO:0000259" key="10">
    <source>
        <dbReference type="Pfam" id="PF02875"/>
    </source>
</evidence>
<gene>
    <name evidence="7" type="primary">murE</name>
    <name evidence="12" type="ORF">A35E_00400</name>
</gene>
<keyword evidence="7" id="KW-0460">Magnesium</keyword>
<dbReference type="GO" id="GO:0071555">
    <property type="term" value="P:cell wall organization"/>
    <property type="evidence" value="ECO:0007669"/>
    <property type="project" value="UniProtKB-KW"/>
</dbReference>
<keyword evidence="7" id="KW-0067">ATP-binding</keyword>